<protein>
    <submittedName>
        <fullName evidence="1">Uncharacterized protein</fullName>
    </submittedName>
</protein>
<dbReference type="AlphaFoldDB" id="X1DSA3"/>
<comment type="caution">
    <text evidence="1">The sequence shown here is derived from an EMBL/GenBank/DDBJ whole genome shotgun (WGS) entry which is preliminary data.</text>
</comment>
<proteinExistence type="predicted"/>
<organism evidence="1">
    <name type="scientific">marine sediment metagenome</name>
    <dbReference type="NCBI Taxonomy" id="412755"/>
    <lineage>
        <taxon>unclassified sequences</taxon>
        <taxon>metagenomes</taxon>
        <taxon>ecological metagenomes</taxon>
    </lineage>
</organism>
<evidence type="ECO:0000313" key="1">
    <source>
        <dbReference type="EMBL" id="GAH11125.1"/>
    </source>
</evidence>
<name>X1DSA3_9ZZZZ</name>
<sequence>MVLLIIWTKSHLKTKSPEMFFTWDQGIPVDPRVGYALMGE</sequence>
<accession>X1DSA3</accession>
<gene>
    <name evidence="1" type="ORF">S01H4_57942</name>
</gene>
<dbReference type="EMBL" id="BART01033793">
    <property type="protein sequence ID" value="GAH11125.1"/>
    <property type="molecule type" value="Genomic_DNA"/>
</dbReference>
<reference evidence="1" key="1">
    <citation type="journal article" date="2014" name="Front. Microbiol.">
        <title>High frequency of phylogenetically diverse reductive dehalogenase-homologous genes in deep subseafloor sedimentary metagenomes.</title>
        <authorList>
            <person name="Kawai M."/>
            <person name="Futagami T."/>
            <person name="Toyoda A."/>
            <person name="Takaki Y."/>
            <person name="Nishi S."/>
            <person name="Hori S."/>
            <person name="Arai W."/>
            <person name="Tsubouchi T."/>
            <person name="Morono Y."/>
            <person name="Uchiyama I."/>
            <person name="Ito T."/>
            <person name="Fujiyama A."/>
            <person name="Inagaki F."/>
            <person name="Takami H."/>
        </authorList>
    </citation>
    <scope>NUCLEOTIDE SEQUENCE</scope>
    <source>
        <strain evidence="1">Expedition CK06-06</strain>
    </source>
</reference>